<evidence type="ECO:0000313" key="1">
    <source>
        <dbReference type="EMBL" id="MFD1481892.1"/>
    </source>
</evidence>
<evidence type="ECO:0000313" key="2">
    <source>
        <dbReference type="Proteomes" id="UP001597302"/>
    </source>
</evidence>
<dbReference type="Pfam" id="PF05521">
    <property type="entry name" value="Phage_HCP"/>
    <property type="match status" value="1"/>
</dbReference>
<dbReference type="Gene3D" id="2.40.10.270">
    <property type="entry name" value="Bacteriophage SPP1 head-tail adaptor protein"/>
    <property type="match status" value="1"/>
</dbReference>
<reference evidence="2" key="1">
    <citation type="journal article" date="2019" name="Int. J. Syst. Evol. Microbiol.">
        <title>The Global Catalogue of Microorganisms (GCM) 10K type strain sequencing project: providing services to taxonomists for standard genome sequencing and annotation.</title>
        <authorList>
            <consortium name="The Broad Institute Genomics Platform"/>
            <consortium name="The Broad Institute Genome Sequencing Center for Infectious Disease"/>
            <person name="Wu L."/>
            <person name="Ma J."/>
        </authorList>
    </citation>
    <scope>NUCLEOTIDE SEQUENCE [LARGE SCALE GENOMIC DNA]</scope>
    <source>
        <strain evidence="2">CCM 8875</strain>
    </source>
</reference>
<dbReference type="Proteomes" id="UP001597302">
    <property type="component" value="Unassembled WGS sequence"/>
</dbReference>
<protein>
    <submittedName>
        <fullName evidence="1">Head-tail adaptor protein</fullName>
    </submittedName>
</protein>
<dbReference type="RefSeq" id="WP_131573262.1">
    <property type="nucleotide sequence ID" value="NZ_CBCSAJ010000003.1"/>
</dbReference>
<dbReference type="InterPro" id="IPR038666">
    <property type="entry name" value="SSP1_head-tail_sf"/>
</dbReference>
<accession>A0ABW4DVT7</accession>
<organism evidence="1 2">
    <name type="scientific">Paracoccus nototheniae</name>
    <dbReference type="NCBI Taxonomy" id="2489002"/>
    <lineage>
        <taxon>Bacteria</taxon>
        <taxon>Pseudomonadati</taxon>
        <taxon>Pseudomonadota</taxon>
        <taxon>Alphaproteobacteria</taxon>
        <taxon>Rhodobacterales</taxon>
        <taxon>Paracoccaceae</taxon>
        <taxon>Paracoccus</taxon>
    </lineage>
</organism>
<gene>
    <name evidence="1" type="ORF">ACFQ5P_11360</name>
</gene>
<name>A0ABW4DVT7_9RHOB</name>
<sequence length="112" mass="12149">MAPSDMTTRLALEAPVRAPDGLGGFATVWQHLGWLYAQMDARSGRETGTGVGPVSVVQWRITLRAAAVGDPRRPRPGQRFRMGTRLFLIGAVAEGDARGLTLDVFAREEDLT</sequence>
<proteinExistence type="predicted"/>
<dbReference type="EMBL" id="JBHTOQ010000022">
    <property type="protein sequence ID" value="MFD1481892.1"/>
    <property type="molecule type" value="Genomic_DNA"/>
</dbReference>
<keyword evidence="2" id="KW-1185">Reference proteome</keyword>
<dbReference type="InterPro" id="IPR008767">
    <property type="entry name" value="Phage_SPP1_head-tail_adaptor"/>
</dbReference>
<comment type="caution">
    <text evidence="1">The sequence shown here is derived from an EMBL/GenBank/DDBJ whole genome shotgun (WGS) entry which is preliminary data.</text>
</comment>